<evidence type="ECO:0000256" key="2">
    <source>
        <dbReference type="ARBA" id="ARBA00004173"/>
    </source>
</evidence>
<name>A0A835RKP3_VANPL</name>
<dbReference type="GO" id="GO:0005739">
    <property type="term" value="C:mitochondrion"/>
    <property type="evidence" value="ECO:0007669"/>
    <property type="project" value="UniProtKB-SubCell"/>
</dbReference>
<protein>
    <recommendedName>
        <fullName evidence="16">Acyl-coenzyme A thioesterase 13</fullName>
    </recommendedName>
    <alternativeName>
        <fullName evidence="17">Hotdog-fold thioesterase superfamily member 2</fullName>
    </alternativeName>
    <alternativeName>
        <fullName evidence="18">Thioesterase superfamily member 2</fullName>
    </alternativeName>
</protein>
<dbReference type="EMBL" id="JADCNM010000002">
    <property type="protein sequence ID" value="KAG0494381.1"/>
    <property type="molecule type" value="Genomic_DNA"/>
</dbReference>
<dbReference type="GO" id="GO:0005634">
    <property type="term" value="C:nucleus"/>
    <property type="evidence" value="ECO:0007669"/>
    <property type="project" value="UniProtKB-SubCell"/>
</dbReference>
<dbReference type="Gene3D" id="3.10.129.10">
    <property type="entry name" value="Hotdog Thioesterase"/>
    <property type="match status" value="1"/>
</dbReference>
<evidence type="ECO:0000256" key="3">
    <source>
        <dbReference type="ARBA" id="ARBA00004186"/>
    </source>
</evidence>
<keyword evidence="9" id="KW-0443">Lipid metabolism</keyword>
<dbReference type="OrthoDB" id="46529at2759"/>
<accession>A0A835RKP3</accession>
<evidence type="ECO:0000313" key="22">
    <source>
        <dbReference type="Proteomes" id="UP000636800"/>
    </source>
</evidence>
<dbReference type="FunFam" id="3.10.129.10:FF:000021">
    <property type="entry name" value="Acyl-coenzyme A thioesterase 13"/>
    <property type="match status" value="1"/>
</dbReference>
<feature type="domain" description="Thioesterase" evidence="19">
    <location>
        <begin position="62"/>
        <end position="137"/>
    </location>
</feature>
<evidence type="ECO:0000256" key="13">
    <source>
        <dbReference type="ARBA" id="ARBA00052976"/>
    </source>
</evidence>
<dbReference type="GO" id="GO:0005829">
    <property type="term" value="C:cytosol"/>
    <property type="evidence" value="ECO:0007669"/>
    <property type="project" value="UniProtKB-SubCell"/>
</dbReference>
<evidence type="ECO:0000256" key="8">
    <source>
        <dbReference type="ARBA" id="ARBA00022990"/>
    </source>
</evidence>
<evidence type="ECO:0000256" key="1">
    <source>
        <dbReference type="ARBA" id="ARBA00004123"/>
    </source>
</evidence>
<evidence type="ECO:0000256" key="9">
    <source>
        <dbReference type="ARBA" id="ARBA00023098"/>
    </source>
</evidence>
<dbReference type="NCBIfam" id="TIGR00369">
    <property type="entry name" value="unchar_dom_1"/>
    <property type="match status" value="1"/>
</dbReference>
<evidence type="ECO:0000313" key="20">
    <source>
        <dbReference type="EMBL" id="KAG0492268.1"/>
    </source>
</evidence>
<evidence type="ECO:0000256" key="10">
    <source>
        <dbReference type="ARBA" id="ARBA00023128"/>
    </source>
</evidence>
<comment type="subcellular location">
    <subcellularLocation>
        <location evidence="3">Cytoplasm</location>
        <location evidence="3">Cytoskeleton</location>
        <location evidence="3">Spindle</location>
    </subcellularLocation>
    <subcellularLocation>
        <location evidence="4">Cytoplasm</location>
        <location evidence="4">Cytosol</location>
    </subcellularLocation>
    <subcellularLocation>
        <location evidence="2">Mitochondrion</location>
    </subcellularLocation>
    <subcellularLocation>
        <location evidence="1">Nucleus</location>
    </subcellularLocation>
</comment>
<keyword evidence="11" id="KW-0206">Cytoskeleton</keyword>
<evidence type="ECO:0000313" key="21">
    <source>
        <dbReference type="EMBL" id="KAG0494381.1"/>
    </source>
</evidence>
<proteinExistence type="inferred from homology"/>
<dbReference type="GO" id="GO:0047617">
    <property type="term" value="F:fatty acyl-CoA hydrolase activity"/>
    <property type="evidence" value="ECO:0007669"/>
    <property type="project" value="InterPro"/>
</dbReference>
<dbReference type="EMBL" id="JADCNL010000002">
    <property type="protein sequence ID" value="KAG0492268.1"/>
    <property type="molecule type" value="Genomic_DNA"/>
</dbReference>
<evidence type="ECO:0000256" key="11">
    <source>
        <dbReference type="ARBA" id="ARBA00023212"/>
    </source>
</evidence>
<evidence type="ECO:0000256" key="12">
    <source>
        <dbReference type="ARBA" id="ARBA00023242"/>
    </source>
</evidence>
<dbReference type="PANTHER" id="PTHR21660:SF37">
    <property type="entry name" value="OS04G0436100 PROTEIN"/>
    <property type="match status" value="1"/>
</dbReference>
<comment type="catalytic activity">
    <reaction evidence="13">
        <text>a fatty acyl-CoA + H2O = a fatty acid + CoA + H(+)</text>
        <dbReference type="Rhea" id="RHEA:16781"/>
        <dbReference type="ChEBI" id="CHEBI:15377"/>
        <dbReference type="ChEBI" id="CHEBI:15378"/>
        <dbReference type="ChEBI" id="CHEBI:28868"/>
        <dbReference type="ChEBI" id="CHEBI:57287"/>
        <dbReference type="ChEBI" id="CHEBI:77636"/>
    </reaction>
    <physiologicalReaction direction="left-to-right" evidence="13">
        <dbReference type="Rhea" id="RHEA:16782"/>
    </physiologicalReaction>
</comment>
<comment type="function">
    <text evidence="14">Catalyzes the hydrolysis of acyl-CoAs into free fatty acids and coenzyme A (CoASH), regulating their respective intracellular levels. Has acyl-CoA thioesterase activity towards medium (C12) and long-chain (C18) fatty acyl-CoA substrates. Can also hydrolyze 3-hydroxyphenylacetyl-CoA and 3,4-dihydroxyphenylacetyl-CoA (in vitro). May play a role in controlling adaptive thermogenesis.</text>
</comment>
<dbReference type="InterPro" id="IPR003736">
    <property type="entry name" value="PAAI_dom"/>
</dbReference>
<dbReference type="InterPro" id="IPR029069">
    <property type="entry name" value="HotDog_dom_sf"/>
</dbReference>
<dbReference type="GO" id="GO:0005819">
    <property type="term" value="C:spindle"/>
    <property type="evidence" value="ECO:0007669"/>
    <property type="project" value="UniProtKB-SubCell"/>
</dbReference>
<organism evidence="20 22">
    <name type="scientific">Vanilla planifolia</name>
    <name type="common">Vanilla</name>
    <dbReference type="NCBI Taxonomy" id="51239"/>
    <lineage>
        <taxon>Eukaryota</taxon>
        <taxon>Viridiplantae</taxon>
        <taxon>Streptophyta</taxon>
        <taxon>Embryophyta</taxon>
        <taxon>Tracheophyta</taxon>
        <taxon>Spermatophyta</taxon>
        <taxon>Magnoliopsida</taxon>
        <taxon>Liliopsida</taxon>
        <taxon>Asparagales</taxon>
        <taxon>Orchidaceae</taxon>
        <taxon>Vanilloideae</taxon>
        <taxon>Vanilleae</taxon>
        <taxon>Vanilla</taxon>
    </lineage>
</organism>
<evidence type="ECO:0000256" key="14">
    <source>
        <dbReference type="ARBA" id="ARBA00058205"/>
    </source>
</evidence>
<evidence type="ECO:0000256" key="5">
    <source>
        <dbReference type="ARBA" id="ARBA00008324"/>
    </source>
</evidence>
<comment type="caution">
    <text evidence="20">The sequence shown here is derived from an EMBL/GenBank/DDBJ whole genome shotgun (WGS) entry which is preliminary data.</text>
</comment>
<evidence type="ECO:0000259" key="19">
    <source>
        <dbReference type="Pfam" id="PF03061"/>
    </source>
</evidence>
<evidence type="ECO:0000256" key="7">
    <source>
        <dbReference type="ARBA" id="ARBA00022801"/>
    </source>
</evidence>
<keyword evidence="8" id="KW-0007">Acetylation</keyword>
<comment type="subunit">
    <text evidence="15">Homotetramer. Interacts with PCTP.</text>
</comment>
<sequence>MEANAVKRSLEPTVAGKALSIADLPSSFYDAFVLHGLNIDLIDHGHVVCSMTVTPRLLNSSNGLLHSGVMATLVDVVGSAVFLSAGCPTSGVSLEISISFLDAACVDEEIEFDAKLLKAGKAVGACSVEIREKKTGKIVAQGRHAKYLAVSSLARTISKFVILMWWGCMGHHVQGQSISRLMLHGHGEERLLEQLGLMARNGANDGSQAKADELMR</sequence>
<evidence type="ECO:0000256" key="15">
    <source>
        <dbReference type="ARBA" id="ARBA00064709"/>
    </source>
</evidence>
<dbReference type="Proteomes" id="UP000636800">
    <property type="component" value="Chromosome 2"/>
</dbReference>
<dbReference type="PANTHER" id="PTHR21660">
    <property type="entry name" value="THIOESTERASE SUPERFAMILY MEMBER-RELATED"/>
    <property type="match status" value="1"/>
</dbReference>
<keyword evidence="12" id="KW-0539">Nucleus</keyword>
<dbReference type="AlphaFoldDB" id="A0A835RKP3"/>
<dbReference type="Pfam" id="PF03061">
    <property type="entry name" value="4HBT"/>
    <property type="match status" value="1"/>
</dbReference>
<keyword evidence="22" id="KW-1185">Reference proteome</keyword>
<dbReference type="InterPro" id="IPR039298">
    <property type="entry name" value="ACOT13"/>
</dbReference>
<keyword evidence="7" id="KW-0378">Hydrolase</keyword>
<gene>
    <name evidence="21" type="ORF">HPP92_005375</name>
    <name evidence="20" type="ORF">HPP92_005666</name>
</gene>
<dbReference type="InterPro" id="IPR006683">
    <property type="entry name" value="Thioestr_dom"/>
</dbReference>
<evidence type="ECO:0000256" key="18">
    <source>
        <dbReference type="ARBA" id="ARBA00083956"/>
    </source>
</evidence>
<dbReference type="GO" id="GO:0006629">
    <property type="term" value="P:lipid metabolic process"/>
    <property type="evidence" value="ECO:0007669"/>
    <property type="project" value="UniProtKB-KW"/>
</dbReference>
<evidence type="ECO:0000256" key="4">
    <source>
        <dbReference type="ARBA" id="ARBA00004514"/>
    </source>
</evidence>
<evidence type="ECO:0000256" key="17">
    <source>
        <dbReference type="ARBA" id="ARBA00081533"/>
    </source>
</evidence>
<evidence type="ECO:0000256" key="16">
    <source>
        <dbReference type="ARBA" id="ARBA00067273"/>
    </source>
</evidence>
<keyword evidence="6" id="KW-0963">Cytoplasm</keyword>
<dbReference type="CDD" id="cd03443">
    <property type="entry name" value="PaaI_thioesterase"/>
    <property type="match status" value="1"/>
</dbReference>
<keyword evidence="10" id="KW-0496">Mitochondrion</keyword>
<dbReference type="SUPFAM" id="SSF54637">
    <property type="entry name" value="Thioesterase/thiol ester dehydrase-isomerase"/>
    <property type="match status" value="1"/>
</dbReference>
<comment type="similarity">
    <text evidence="5">Belongs to the thioesterase PaaI family.</text>
</comment>
<evidence type="ECO:0000256" key="6">
    <source>
        <dbReference type="ARBA" id="ARBA00022490"/>
    </source>
</evidence>
<reference evidence="22 23" key="1">
    <citation type="journal article" date="2020" name="Nat. Food">
        <title>A phased Vanilla planifolia genome enables genetic improvement of flavour and production.</title>
        <authorList>
            <person name="Hasing T."/>
            <person name="Tang H."/>
            <person name="Brym M."/>
            <person name="Khazi F."/>
            <person name="Huang T."/>
            <person name="Chambers A.H."/>
        </authorList>
    </citation>
    <scope>NUCLEOTIDE SEQUENCE [LARGE SCALE GENOMIC DNA]</scope>
    <source>
        <tissue evidence="20">Leaf</tissue>
    </source>
</reference>
<dbReference type="Proteomes" id="UP000639772">
    <property type="component" value="Unassembled WGS sequence"/>
</dbReference>
<evidence type="ECO:0000313" key="23">
    <source>
        <dbReference type="Proteomes" id="UP000639772"/>
    </source>
</evidence>